<name>A0A4Z2HRK7_9TELE</name>
<dbReference type="Proteomes" id="UP000314294">
    <property type="component" value="Unassembled WGS sequence"/>
</dbReference>
<proteinExistence type="predicted"/>
<gene>
    <name evidence="1" type="ORF">EYF80_021510</name>
</gene>
<evidence type="ECO:0000313" key="2">
    <source>
        <dbReference type="Proteomes" id="UP000314294"/>
    </source>
</evidence>
<dbReference type="AlphaFoldDB" id="A0A4Z2HRK7"/>
<comment type="caution">
    <text evidence="1">The sequence shown here is derived from an EMBL/GenBank/DDBJ whole genome shotgun (WGS) entry which is preliminary data.</text>
</comment>
<sequence>MPPLAPVLDGISAAPIVPYRRSPPASEAPLSSDSRLISTASEASLSLLGNSPTMMPKALAQMLNFCSVASSSVLAKRVHKIQMNPDFFDSSTALAAEQSKSVYNRSALTFLTSGAAKQTMQMCLQRGGAIYQVRIDAAGRRPIDEAHVLVSRTRPGPRGL</sequence>
<keyword evidence="2" id="KW-1185">Reference proteome</keyword>
<protein>
    <submittedName>
        <fullName evidence="1">Uncharacterized protein</fullName>
    </submittedName>
</protein>
<reference evidence="1 2" key="1">
    <citation type="submission" date="2019-03" db="EMBL/GenBank/DDBJ databases">
        <title>First draft genome of Liparis tanakae, snailfish: a comprehensive survey of snailfish specific genes.</title>
        <authorList>
            <person name="Kim W."/>
            <person name="Song I."/>
            <person name="Jeong J.-H."/>
            <person name="Kim D."/>
            <person name="Kim S."/>
            <person name="Ryu S."/>
            <person name="Song J.Y."/>
            <person name="Lee S.K."/>
        </authorList>
    </citation>
    <scope>NUCLEOTIDE SEQUENCE [LARGE SCALE GENOMIC DNA]</scope>
    <source>
        <tissue evidence="1">Muscle</tissue>
    </source>
</reference>
<organism evidence="1 2">
    <name type="scientific">Liparis tanakae</name>
    <name type="common">Tanaka's snailfish</name>
    <dbReference type="NCBI Taxonomy" id="230148"/>
    <lineage>
        <taxon>Eukaryota</taxon>
        <taxon>Metazoa</taxon>
        <taxon>Chordata</taxon>
        <taxon>Craniata</taxon>
        <taxon>Vertebrata</taxon>
        <taxon>Euteleostomi</taxon>
        <taxon>Actinopterygii</taxon>
        <taxon>Neopterygii</taxon>
        <taxon>Teleostei</taxon>
        <taxon>Neoteleostei</taxon>
        <taxon>Acanthomorphata</taxon>
        <taxon>Eupercaria</taxon>
        <taxon>Perciformes</taxon>
        <taxon>Cottioidei</taxon>
        <taxon>Cottales</taxon>
        <taxon>Liparidae</taxon>
        <taxon>Liparis</taxon>
    </lineage>
</organism>
<accession>A0A4Z2HRK7</accession>
<evidence type="ECO:0000313" key="1">
    <source>
        <dbReference type="EMBL" id="TNN68327.1"/>
    </source>
</evidence>
<dbReference type="EMBL" id="SRLO01000192">
    <property type="protein sequence ID" value="TNN68327.1"/>
    <property type="molecule type" value="Genomic_DNA"/>
</dbReference>